<dbReference type="AlphaFoldDB" id="A0A699KZJ6"/>
<feature type="non-terminal residue" evidence="2">
    <location>
        <position position="158"/>
    </location>
</feature>
<evidence type="ECO:0000256" key="1">
    <source>
        <dbReference type="SAM" id="MobiDB-lite"/>
    </source>
</evidence>
<feature type="non-terminal residue" evidence="2">
    <location>
        <position position="1"/>
    </location>
</feature>
<reference evidence="2" key="1">
    <citation type="journal article" date="2019" name="Sci. Rep.">
        <title>Draft genome of Tanacetum cinerariifolium, the natural source of mosquito coil.</title>
        <authorList>
            <person name="Yamashiro T."/>
            <person name="Shiraishi A."/>
            <person name="Satake H."/>
            <person name="Nakayama K."/>
        </authorList>
    </citation>
    <scope>NUCLEOTIDE SEQUENCE</scope>
</reference>
<sequence>ANKTYLAYATGATTPKNARKFNKLASPSKKRTLVTIEEEEHEPAKKVILAYKSETLLVKKVLRRSRRDTTIHQADGSGDGTGDTPGVLDEPKDYVPIDDETNDKSNDVVEEEYERISKELYVDANVRLTDVEPGDEEKGNKEMTNAETVDDEHENVNQ</sequence>
<feature type="compositionally biased region" description="Acidic residues" evidence="1">
    <location>
        <begin position="148"/>
        <end position="158"/>
    </location>
</feature>
<dbReference type="EMBL" id="BKCJ010572183">
    <property type="protein sequence ID" value="GFB19258.1"/>
    <property type="molecule type" value="Genomic_DNA"/>
</dbReference>
<comment type="caution">
    <text evidence="2">The sequence shown here is derived from an EMBL/GenBank/DDBJ whole genome shotgun (WGS) entry which is preliminary data.</text>
</comment>
<protein>
    <submittedName>
        <fullName evidence="2">Uncharacterized protein</fullName>
    </submittedName>
</protein>
<feature type="region of interest" description="Disordered" evidence="1">
    <location>
        <begin position="127"/>
        <end position="158"/>
    </location>
</feature>
<organism evidence="2">
    <name type="scientific">Tanacetum cinerariifolium</name>
    <name type="common">Dalmatian daisy</name>
    <name type="synonym">Chrysanthemum cinerariifolium</name>
    <dbReference type="NCBI Taxonomy" id="118510"/>
    <lineage>
        <taxon>Eukaryota</taxon>
        <taxon>Viridiplantae</taxon>
        <taxon>Streptophyta</taxon>
        <taxon>Embryophyta</taxon>
        <taxon>Tracheophyta</taxon>
        <taxon>Spermatophyta</taxon>
        <taxon>Magnoliopsida</taxon>
        <taxon>eudicotyledons</taxon>
        <taxon>Gunneridae</taxon>
        <taxon>Pentapetalae</taxon>
        <taxon>asterids</taxon>
        <taxon>campanulids</taxon>
        <taxon>Asterales</taxon>
        <taxon>Asteraceae</taxon>
        <taxon>Asteroideae</taxon>
        <taxon>Anthemideae</taxon>
        <taxon>Anthemidinae</taxon>
        <taxon>Tanacetum</taxon>
    </lineage>
</organism>
<feature type="region of interest" description="Disordered" evidence="1">
    <location>
        <begin position="65"/>
        <end position="109"/>
    </location>
</feature>
<name>A0A699KZJ6_TANCI</name>
<accession>A0A699KZJ6</accession>
<gene>
    <name evidence="2" type="ORF">Tci_691229</name>
</gene>
<proteinExistence type="predicted"/>
<evidence type="ECO:0000313" key="2">
    <source>
        <dbReference type="EMBL" id="GFB19258.1"/>
    </source>
</evidence>